<evidence type="ECO:0000313" key="2">
    <source>
        <dbReference type="EMBL" id="CKT13257.1"/>
    </source>
</evidence>
<dbReference type="AlphaFoldDB" id="A0A655AG17"/>
<accession>A0A655AG17</accession>
<reference evidence="4 5" key="1">
    <citation type="submission" date="2015-03" db="EMBL/GenBank/DDBJ databases">
        <authorList>
            <consortium name="Pathogen Informatics"/>
        </authorList>
    </citation>
    <scope>NUCLEOTIDE SEQUENCE [LARGE SCALE GENOMIC DNA]</scope>
    <source>
        <strain evidence="2 5">Bir 172</strain>
        <strain evidence="3 4">M09401471</strain>
    </source>
</reference>
<dbReference type="Proteomes" id="UP000044938">
    <property type="component" value="Unassembled WGS sequence"/>
</dbReference>
<name>A0A655AG17_MYCTX</name>
<feature type="region of interest" description="Disordered" evidence="1">
    <location>
        <begin position="127"/>
        <end position="147"/>
    </location>
</feature>
<feature type="region of interest" description="Disordered" evidence="1">
    <location>
        <begin position="186"/>
        <end position="216"/>
    </location>
</feature>
<feature type="region of interest" description="Disordered" evidence="1">
    <location>
        <begin position="1"/>
        <end position="20"/>
    </location>
</feature>
<evidence type="ECO:0000313" key="3">
    <source>
        <dbReference type="EMBL" id="COW00880.1"/>
    </source>
</evidence>
<organism evidence="2 5">
    <name type="scientific">Mycobacterium tuberculosis</name>
    <dbReference type="NCBI Taxonomy" id="1773"/>
    <lineage>
        <taxon>Bacteria</taxon>
        <taxon>Bacillati</taxon>
        <taxon>Actinomycetota</taxon>
        <taxon>Actinomycetes</taxon>
        <taxon>Mycobacteriales</taxon>
        <taxon>Mycobacteriaceae</taxon>
        <taxon>Mycobacterium</taxon>
        <taxon>Mycobacterium tuberculosis complex</taxon>
    </lineage>
</organism>
<evidence type="ECO:0000256" key="1">
    <source>
        <dbReference type="SAM" id="MobiDB-lite"/>
    </source>
</evidence>
<protein>
    <submittedName>
        <fullName evidence="2">Uncharacterized protein</fullName>
    </submittedName>
</protein>
<feature type="compositionally biased region" description="Basic and acidic residues" evidence="1">
    <location>
        <begin position="127"/>
        <end position="139"/>
    </location>
</feature>
<evidence type="ECO:0000313" key="4">
    <source>
        <dbReference type="Proteomes" id="UP000044938"/>
    </source>
</evidence>
<proteinExistence type="predicted"/>
<dbReference type="EMBL" id="CSAJ01000140">
    <property type="protein sequence ID" value="COW00880.1"/>
    <property type="molecule type" value="Genomic_DNA"/>
</dbReference>
<gene>
    <name evidence="3" type="ORF">ERS007720_01412</name>
    <name evidence="2" type="ORF">ERS027646_03032</name>
</gene>
<sequence length="216" mass="23450">MFSIAADSRMDGGPQAGKHRDRCYRAATARLGRLPHPRLGGQHLDGAGFDSHHRRLEVPCPARLCRNLCLPCPLAAVRPPVVHLGDRDRWCRSAVLLLSPHRPPSSADLGYPPGASLQRILQLRHRAAPEVEQQRRDSHVGSAATDGASPLDGVLQLVAELDLPVLGAHRADRQAAAVVRIRLQYPVAPPGPPRNGPGVSGQELWRHPHHLGPPVR</sequence>
<dbReference type="Proteomes" id="UP000048948">
    <property type="component" value="Unassembled WGS sequence"/>
</dbReference>
<evidence type="ECO:0000313" key="5">
    <source>
        <dbReference type="Proteomes" id="UP000048948"/>
    </source>
</evidence>
<dbReference type="EMBL" id="CNGE01000643">
    <property type="protein sequence ID" value="CKT13257.1"/>
    <property type="molecule type" value="Genomic_DNA"/>
</dbReference>